<keyword evidence="4" id="KW-0408">Iron</keyword>
<feature type="domain" description="Rieske" evidence="8">
    <location>
        <begin position="96"/>
        <end position="202"/>
    </location>
</feature>
<evidence type="ECO:0000313" key="10">
    <source>
        <dbReference type="Proteomes" id="UP000037460"/>
    </source>
</evidence>
<dbReference type="SUPFAM" id="SSF50022">
    <property type="entry name" value="ISP domain"/>
    <property type="match status" value="1"/>
</dbReference>
<dbReference type="EMBL" id="JWZX01002995">
    <property type="protein sequence ID" value="KOO25288.1"/>
    <property type="molecule type" value="Genomic_DNA"/>
</dbReference>
<dbReference type="CDD" id="cd03469">
    <property type="entry name" value="Rieske_RO_Alpha_N"/>
    <property type="match status" value="1"/>
</dbReference>
<reference evidence="10" key="1">
    <citation type="journal article" date="2015" name="PLoS Genet.">
        <title>Genome Sequence and Transcriptome Analyses of Chrysochromulina tobin: Metabolic Tools for Enhanced Algal Fitness in the Prominent Order Prymnesiales (Haptophyceae).</title>
        <authorList>
            <person name="Hovde B.T."/>
            <person name="Deodato C.R."/>
            <person name="Hunsperger H.M."/>
            <person name="Ryken S.A."/>
            <person name="Yost W."/>
            <person name="Jha R.K."/>
            <person name="Patterson J."/>
            <person name="Monnat R.J. Jr."/>
            <person name="Barlow S.B."/>
            <person name="Starkenburg S.R."/>
            <person name="Cattolico R.A."/>
        </authorList>
    </citation>
    <scope>NUCLEOTIDE SEQUENCE</scope>
    <source>
        <strain evidence="10">CCMP291</strain>
    </source>
</reference>
<keyword evidence="1" id="KW-0001">2Fe-2S</keyword>
<keyword evidence="5" id="KW-0411">Iron-sulfur</keyword>
<dbReference type="GO" id="GO:0016491">
    <property type="term" value="F:oxidoreductase activity"/>
    <property type="evidence" value="ECO:0007669"/>
    <property type="project" value="UniProtKB-KW"/>
</dbReference>
<feature type="signal peptide" evidence="7">
    <location>
        <begin position="1"/>
        <end position="24"/>
    </location>
</feature>
<dbReference type="AlphaFoldDB" id="A0A0M0JGC0"/>
<protein>
    <submittedName>
        <fullName evidence="9">Ring-hydroxylating large terminal subunit</fullName>
    </submittedName>
</protein>
<dbReference type="GO" id="GO:0046872">
    <property type="term" value="F:metal ion binding"/>
    <property type="evidence" value="ECO:0007669"/>
    <property type="project" value="UniProtKB-KW"/>
</dbReference>
<keyword evidence="2" id="KW-0479">Metal-binding</keyword>
<evidence type="ECO:0000256" key="1">
    <source>
        <dbReference type="ARBA" id="ARBA00022714"/>
    </source>
</evidence>
<feature type="compositionally biased region" description="Polar residues" evidence="6">
    <location>
        <begin position="62"/>
        <end position="74"/>
    </location>
</feature>
<evidence type="ECO:0000256" key="7">
    <source>
        <dbReference type="SAM" id="SignalP"/>
    </source>
</evidence>
<keyword evidence="3" id="KW-0560">Oxidoreductase</keyword>
<dbReference type="PANTHER" id="PTHR21266:SF60">
    <property type="entry name" value="3-KETOSTEROID-9-ALPHA-MONOOXYGENASE, OXYGENASE COMPONENT"/>
    <property type="match status" value="1"/>
</dbReference>
<evidence type="ECO:0000256" key="4">
    <source>
        <dbReference type="ARBA" id="ARBA00023004"/>
    </source>
</evidence>
<evidence type="ECO:0000259" key="8">
    <source>
        <dbReference type="PROSITE" id="PS51296"/>
    </source>
</evidence>
<dbReference type="GO" id="GO:0051537">
    <property type="term" value="F:2 iron, 2 sulfur cluster binding"/>
    <property type="evidence" value="ECO:0007669"/>
    <property type="project" value="UniProtKB-KW"/>
</dbReference>
<feature type="chain" id="PRO_5005601725" evidence="7">
    <location>
        <begin position="25"/>
        <end position="440"/>
    </location>
</feature>
<evidence type="ECO:0000256" key="2">
    <source>
        <dbReference type="ARBA" id="ARBA00022723"/>
    </source>
</evidence>
<dbReference type="OrthoDB" id="426882at2759"/>
<accession>A0A0M0JGC0</accession>
<dbReference type="InterPro" id="IPR050584">
    <property type="entry name" value="Cholesterol_7-desaturase"/>
</dbReference>
<gene>
    <name evidence="9" type="ORF">Ctob_009520</name>
</gene>
<evidence type="ECO:0000256" key="6">
    <source>
        <dbReference type="SAM" id="MobiDB-lite"/>
    </source>
</evidence>
<dbReference type="InterPro" id="IPR036922">
    <property type="entry name" value="Rieske_2Fe-2S_sf"/>
</dbReference>
<dbReference type="Proteomes" id="UP000037460">
    <property type="component" value="Unassembled WGS sequence"/>
</dbReference>
<dbReference type="PROSITE" id="PS51296">
    <property type="entry name" value="RIESKE"/>
    <property type="match status" value="1"/>
</dbReference>
<dbReference type="Pfam" id="PF00355">
    <property type="entry name" value="Rieske"/>
    <property type="match status" value="1"/>
</dbReference>
<dbReference type="PANTHER" id="PTHR21266">
    <property type="entry name" value="IRON-SULFUR DOMAIN CONTAINING PROTEIN"/>
    <property type="match status" value="1"/>
</dbReference>
<dbReference type="Gene3D" id="2.102.10.10">
    <property type="entry name" value="Rieske [2Fe-2S] iron-sulphur domain"/>
    <property type="match status" value="1"/>
</dbReference>
<organism evidence="9 10">
    <name type="scientific">Chrysochromulina tobinii</name>
    <dbReference type="NCBI Taxonomy" id="1460289"/>
    <lineage>
        <taxon>Eukaryota</taxon>
        <taxon>Haptista</taxon>
        <taxon>Haptophyta</taxon>
        <taxon>Prymnesiophyceae</taxon>
        <taxon>Prymnesiales</taxon>
        <taxon>Chrysochromulinaceae</taxon>
        <taxon>Chrysochromulina</taxon>
    </lineage>
</organism>
<dbReference type="InterPro" id="IPR017941">
    <property type="entry name" value="Rieske_2Fe-2S"/>
</dbReference>
<comment type="caution">
    <text evidence="9">The sequence shown here is derived from an EMBL/GenBank/DDBJ whole genome shotgun (WGS) entry which is preliminary data.</text>
</comment>
<name>A0A0M0JGC0_9EUKA</name>
<keyword evidence="10" id="KW-1185">Reference proteome</keyword>
<evidence type="ECO:0000313" key="9">
    <source>
        <dbReference type="EMBL" id="KOO25288.1"/>
    </source>
</evidence>
<sequence length="440" mass="47814">MSSSSTSACRRLSLLLLTFPRLDAYQIRAASLQQQHAVAGHSIACAAATYETRSARPRTSRGRSPQLTSSIGSSSTMQAKSAVAADTQLSLNNTWYAVAHISQLVAGQVFAMRLLGEPIVLYRDAQGEAVCVRDVCPHRSAPLSMGEMEGGVLRCFYHGWAFGAGGSCVDVPTVRLEGKTPNFSSFSCTTYAVVEHAGMVWVWKGSPLLADVRKLPSLPAADDPDMFTVETTLDYGVDWPQVAAANLGAPHLHPMLEGESPDLAALLGGTAPQRLKVRSPQAATHFHAPAIVRHQSASGFLEETHVVPIATGRTRVLVRQHFRRSGALRVLLNVPGAAALLSSLVRNWNYAVSELDVADDAQQQQSPSAQDDATVASFWDWHARMLATESEPYFTRWGDRTAYSSSLGRQEADSQVGTYGLKRNYVQENPKPEFAPLRRR</sequence>
<evidence type="ECO:0000256" key="5">
    <source>
        <dbReference type="ARBA" id="ARBA00023014"/>
    </source>
</evidence>
<feature type="region of interest" description="Disordered" evidence="6">
    <location>
        <begin position="54"/>
        <end position="74"/>
    </location>
</feature>
<proteinExistence type="predicted"/>
<keyword evidence="7" id="KW-0732">Signal</keyword>
<evidence type="ECO:0000256" key="3">
    <source>
        <dbReference type="ARBA" id="ARBA00023002"/>
    </source>
</evidence>